<dbReference type="GO" id="GO:0007160">
    <property type="term" value="P:cell-matrix adhesion"/>
    <property type="evidence" value="ECO:0007669"/>
    <property type="project" value="TreeGrafter"/>
</dbReference>
<keyword evidence="2" id="KW-1185">Reference proteome</keyword>
<protein>
    <submittedName>
        <fullName evidence="3">Protein kinase domain-containing protein</fullName>
    </submittedName>
</protein>
<reference evidence="3" key="1">
    <citation type="submission" date="2022-11" db="UniProtKB">
        <authorList>
            <consortium name="WormBaseParasite"/>
        </authorList>
    </citation>
    <scope>IDENTIFICATION</scope>
</reference>
<organism evidence="2 3">
    <name type="scientific">Ditylenchus dipsaci</name>
    <dbReference type="NCBI Taxonomy" id="166011"/>
    <lineage>
        <taxon>Eukaryota</taxon>
        <taxon>Metazoa</taxon>
        <taxon>Ecdysozoa</taxon>
        <taxon>Nematoda</taxon>
        <taxon>Chromadorea</taxon>
        <taxon>Rhabditida</taxon>
        <taxon>Tylenchina</taxon>
        <taxon>Tylenchomorpha</taxon>
        <taxon>Sphaerularioidea</taxon>
        <taxon>Anguinidae</taxon>
        <taxon>Anguininae</taxon>
        <taxon>Ditylenchus</taxon>
    </lineage>
</organism>
<evidence type="ECO:0000259" key="1">
    <source>
        <dbReference type="PROSITE" id="PS50011"/>
    </source>
</evidence>
<dbReference type="Gene3D" id="1.10.510.10">
    <property type="entry name" value="Transferase(Phosphotransferase) domain 1"/>
    <property type="match status" value="1"/>
</dbReference>
<dbReference type="AlphaFoldDB" id="A0A915EQ07"/>
<dbReference type="InterPro" id="IPR051681">
    <property type="entry name" value="Ser/Thr_Kinases-Pseudokinases"/>
</dbReference>
<dbReference type="WBParaSite" id="jg9177">
    <property type="protein sequence ID" value="jg9177"/>
    <property type="gene ID" value="jg9177"/>
</dbReference>
<dbReference type="Proteomes" id="UP000887574">
    <property type="component" value="Unplaced"/>
</dbReference>
<name>A0A915EQ07_9BILA</name>
<dbReference type="PANTHER" id="PTHR44329:SF57">
    <property type="entry name" value="INTEGRIN-LINKED PROTEIN KINASE"/>
    <property type="match status" value="1"/>
</dbReference>
<evidence type="ECO:0000313" key="2">
    <source>
        <dbReference type="Proteomes" id="UP000887574"/>
    </source>
</evidence>
<dbReference type="InterPro" id="IPR011009">
    <property type="entry name" value="Kinase-like_dom_sf"/>
</dbReference>
<feature type="domain" description="Protein kinase" evidence="1">
    <location>
        <begin position="1"/>
        <end position="97"/>
    </location>
</feature>
<dbReference type="GO" id="GO:0004674">
    <property type="term" value="F:protein serine/threonine kinase activity"/>
    <property type="evidence" value="ECO:0007669"/>
    <property type="project" value="TreeGrafter"/>
</dbReference>
<dbReference type="GO" id="GO:0007229">
    <property type="term" value="P:integrin-mediated signaling pathway"/>
    <property type="evidence" value="ECO:0007669"/>
    <property type="project" value="TreeGrafter"/>
</dbReference>
<dbReference type="InterPro" id="IPR000719">
    <property type="entry name" value="Prot_kinase_dom"/>
</dbReference>
<proteinExistence type="predicted"/>
<dbReference type="GO" id="GO:0005524">
    <property type="term" value="F:ATP binding"/>
    <property type="evidence" value="ECO:0007669"/>
    <property type="project" value="InterPro"/>
</dbReference>
<dbReference type="GO" id="GO:0001725">
    <property type="term" value="C:stress fiber"/>
    <property type="evidence" value="ECO:0007669"/>
    <property type="project" value="TreeGrafter"/>
</dbReference>
<dbReference type="PANTHER" id="PTHR44329">
    <property type="entry name" value="SERINE/THREONINE-PROTEIN KINASE TNNI3K-RELATED"/>
    <property type="match status" value="1"/>
</dbReference>
<accession>A0A915EQ07</accession>
<dbReference type="Pfam" id="PF07714">
    <property type="entry name" value="PK_Tyr_Ser-Thr"/>
    <property type="match status" value="1"/>
</dbReference>
<dbReference type="SUPFAM" id="SSF53098">
    <property type="entry name" value="Ribonuclease H-like"/>
    <property type="match status" value="1"/>
</dbReference>
<dbReference type="GO" id="GO:0034446">
    <property type="term" value="P:substrate adhesion-dependent cell spreading"/>
    <property type="evidence" value="ECO:0007669"/>
    <property type="project" value="TreeGrafter"/>
</dbReference>
<evidence type="ECO:0000313" key="3">
    <source>
        <dbReference type="WBParaSite" id="jg9177"/>
    </source>
</evidence>
<dbReference type="InterPro" id="IPR001245">
    <property type="entry name" value="Ser-Thr/Tyr_kinase_cat_dom"/>
</dbReference>
<dbReference type="GO" id="GO:0005925">
    <property type="term" value="C:focal adhesion"/>
    <property type="evidence" value="ECO:0007669"/>
    <property type="project" value="TreeGrafter"/>
</dbReference>
<dbReference type="PROSITE" id="PS50011">
    <property type="entry name" value="PROTEIN_KINASE_DOM"/>
    <property type="match status" value="1"/>
</dbReference>
<dbReference type="SUPFAM" id="SSF56112">
    <property type="entry name" value="Protein kinase-like (PK-like)"/>
    <property type="match status" value="1"/>
</dbReference>
<sequence length="188" mass="21593">MSPEALQRAPESANTRAADMWSFGICLWELNTREVPFAELSPMEAGMKVALEGLRVQIPPGISRNMFRLMNICLNEDQDDFEILAKLNLSLTAHGINQEWKRDKYVLAIRELQGSHTADVINTAIREILEEWEIKQEVCHVIVRDGAANMKKAFEEKTMRFRYSTWAMFLEMLLARGARVNTTNMDDD</sequence>
<dbReference type="InterPro" id="IPR012337">
    <property type="entry name" value="RNaseH-like_sf"/>
</dbReference>